<evidence type="ECO:0000313" key="2">
    <source>
        <dbReference type="Proteomes" id="UP000629596"/>
    </source>
</evidence>
<accession>A0ABR7NWS3</accession>
<keyword evidence="2" id="KW-1185">Reference proteome</keyword>
<evidence type="ECO:0000313" key="1">
    <source>
        <dbReference type="EMBL" id="MBC8600542.1"/>
    </source>
</evidence>
<organism evidence="1 2">
    <name type="scientific">Parabacteroides acidifaciens</name>
    <dbReference type="NCBI Taxonomy" id="2290935"/>
    <lineage>
        <taxon>Bacteria</taxon>
        <taxon>Pseudomonadati</taxon>
        <taxon>Bacteroidota</taxon>
        <taxon>Bacteroidia</taxon>
        <taxon>Bacteroidales</taxon>
        <taxon>Tannerellaceae</taxon>
        <taxon>Parabacteroides</taxon>
    </lineage>
</organism>
<dbReference type="EMBL" id="JACRTI010000003">
    <property type="protein sequence ID" value="MBC8600542.1"/>
    <property type="molecule type" value="Genomic_DNA"/>
</dbReference>
<reference evidence="1 2" key="1">
    <citation type="submission" date="2020-08" db="EMBL/GenBank/DDBJ databases">
        <title>Genome public.</title>
        <authorList>
            <person name="Liu C."/>
            <person name="Sun Q."/>
        </authorList>
    </citation>
    <scope>NUCLEOTIDE SEQUENCE [LARGE SCALE GENOMIC DNA]</scope>
    <source>
        <strain evidence="1 2">426_9</strain>
    </source>
</reference>
<sequence length="54" mass="6168">MTHGVTDRQQAAMIVEIREFYRYFAACPSASGRTSIHVFVRYGMYGHLKPFGNV</sequence>
<dbReference type="Proteomes" id="UP000629596">
    <property type="component" value="Unassembled WGS sequence"/>
</dbReference>
<protein>
    <submittedName>
        <fullName evidence="1">Uncharacterized protein</fullName>
    </submittedName>
</protein>
<dbReference type="RefSeq" id="WP_167451614.1">
    <property type="nucleotide sequence ID" value="NZ_JACRTI010000003.1"/>
</dbReference>
<gene>
    <name evidence="1" type="ORF">H8784_02280</name>
</gene>
<comment type="caution">
    <text evidence="1">The sequence shown here is derived from an EMBL/GenBank/DDBJ whole genome shotgun (WGS) entry which is preliminary data.</text>
</comment>
<proteinExistence type="predicted"/>
<name>A0ABR7NWS3_9BACT</name>